<evidence type="ECO:0000256" key="1">
    <source>
        <dbReference type="ARBA" id="ARBA00010333"/>
    </source>
</evidence>
<evidence type="ECO:0000313" key="3">
    <source>
        <dbReference type="EMBL" id="KFZ29431.1"/>
    </source>
</evidence>
<evidence type="ECO:0000313" key="4">
    <source>
        <dbReference type="Proteomes" id="UP000053718"/>
    </source>
</evidence>
<evidence type="ECO:0008006" key="5">
    <source>
        <dbReference type="Google" id="ProtNLM"/>
    </source>
</evidence>
<dbReference type="eggNOG" id="COG0834">
    <property type="taxonomic scope" value="Bacteria"/>
</dbReference>
<sequence length="488" mass="54929">MHRIYLLVILSLAITASLGASAMANEQDAAAVTIEHPKELVFRTAEPSPVANFVVQLFTEVYAELGITLRFEDMPRNRSLTEANKGRIAGELGRVPMLADEYENLVRVEFPLYDSEVMLVADRRNCGICSFESIDSFGYIAGTRSVEALLEQLALNKPNLQVTSFAQLELMYDNDRVDALVLNDLEAELLEANENPYTVFVPYARFTGYHYLHKKHAHLIPLVEAQLSKMLTSGRILELIEINDARLLTSQGFNTEPSLGEIRIASGVRPNYAQGDVNQAYLQLIRDIFAPVATELDVELNSFGRAYRGLDDNRFDALIGAQAKQLPNNAILSRNHIDFDSPLYVYTNDQDSMRKVLEGTLLQPVCQVVGYQDEQLLPNTLNYYVADSLLDCFAMLDMGRMGAVISYETSVPEWSEAPYIAHKLRDALPLHVAFPKTPHGYRLRDWFDREFRKLVKSGAIRDYFSDDTLQRSFLYLNLPPQATAAATP</sequence>
<proteinExistence type="inferred from homology"/>
<evidence type="ECO:0000256" key="2">
    <source>
        <dbReference type="SAM" id="SignalP"/>
    </source>
</evidence>
<dbReference type="STRING" id="1517416.IDAT_03510"/>
<dbReference type="Proteomes" id="UP000053718">
    <property type="component" value="Unassembled WGS sequence"/>
</dbReference>
<dbReference type="AlphaFoldDB" id="A0A094JA33"/>
<feature type="signal peptide" evidence="2">
    <location>
        <begin position="1"/>
        <end position="22"/>
    </location>
</feature>
<name>A0A094JA33_9GAMM</name>
<accession>A0A094JA33</accession>
<dbReference type="SUPFAM" id="SSF53850">
    <property type="entry name" value="Periplasmic binding protein-like II"/>
    <property type="match status" value="2"/>
</dbReference>
<keyword evidence="2" id="KW-0732">Signal</keyword>
<comment type="similarity">
    <text evidence="1">Belongs to the bacterial solute-binding protein 3 family.</text>
</comment>
<dbReference type="RefSeq" id="WP_034730534.1">
    <property type="nucleotide sequence ID" value="NZ_JPIN01000002.1"/>
</dbReference>
<dbReference type="Gene3D" id="3.40.190.10">
    <property type="entry name" value="Periplasmic binding protein-like II"/>
    <property type="match status" value="2"/>
</dbReference>
<gene>
    <name evidence="3" type="ORF">IDAT_03510</name>
</gene>
<dbReference type="EMBL" id="JPIN01000002">
    <property type="protein sequence ID" value="KFZ29431.1"/>
    <property type="molecule type" value="Genomic_DNA"/>
</dbReference>
<dbReference type="PANTHER" id="PTHR35936:SF19">
    <property type="entry name" value="AMINO-ACID-BINDING PROTEIN YXEM-RELATED"/>
    <property type="match status" value="1"/>
</dbReference>
<protein>
    <recommendedName>
        <fullName evidence="5">Solute-binding protein family 3/N-terminal domain-containing protein</fullName>
    </recommendedName>
</protein>
<dbReference type="OrthoDB" id="6838256at2"/>
<dbReference type="PANTHER" id="PTHR35936">
    <property type="entry name" value="MEMBRANE-BOUND LYTIC MUREIN TRANSGLYCOSYLASE F"/>
    <property type="match status" value="1"/>
</dbReference>
<reference evidence="3 4" key="1">
    <citation type="submission" date="2014-06" db="EMBL/GenBank/DDBJ databases">
        <title>Draft genome sequence of Idiomarina sp. MCCC 1A10513.</title>
        <authorList>
            <person name="Du J."/>
            <person name="Lai Q."/>
            <person name="Shao Z."/>
        </authorList>
    </citation>
    <scope>NUCLEOTIDE SEQUENCE [LARGE SCALE GENOMIC DNA]</scope>
    <source>
        <strain evidence="3 4">MCCC 1A10513</strain>
    </source>
</reference>
<feature type="chain" id="PRO_5001905021" description="Solute-binding protein family 3/N-terminal domain-containing protein" evidence="2">
    <location>
        <begin position="23"/>
        <end position="488"/>
    </location>
</feature>
<keyword evidence="4" id="KW-1185">Reference proteome</keyword>
<organism evidence="3 4">
    <name type="scientific">Pseudidiomarina atlantica</name>
    <dbReference type="NCBI Taxonomy" id="1517416"/>
    <lineage>
        <taxon>Bacteria</taxon>
        <taxon>Pseudomonadati</taxon>
        <taxon>Pseudomonadota</taxon>
        <taxon>Gammaproteobacteria</taxon>
        <taxon>Alteromonadales</taxon>
        <taxon>Idiomarinaceae</taxon>
        <taxon>Pseudidiomarina</taxon>
    </lineage>
</organism>
<comment type="caution">
    <text evidence="3">The sequence shown here is derived from an EMBL/GenBank/DDBJ whole genome shotgun (WGS) entry which is preliminary data.</text>
</comment>